<organism evidence="2 3">
    <name type="scientific">Ruminococcus bovis</name>
    <dbReference type="NCBI Taxonomy" id="2564099"/>
    <lineage>
        <taxon>Bacteria</taxon>
        <taxon>Bacillati</taxon>
        <taxon>Bacillota</taxon>
        <taxon>Clostridia</taxon>
        <taxon>Eubacteriales</taxon>
        <taxon>Oscillospiraceae</taxon>
        <taxon>Ruminococcus</taxon>
    </lineage>
</organism>
<dbReference type="InterPro" id="IPR021529">
    <property type="entry name" value="DUF2798"/>
</dbReference>
<dbReference type="AlphaFoldDB" id="A0A4P8XV43"/>
<feature type="transmembrane region" description="Helical" evidence="1">
    <location>
        <begin position="82"/>
        <end position="108"/>
    </location>
</feature>
<keyword evidence="1" id="KW-1133">Transmembrane helix</keyword>
<dbReference type="OrthoDB" id="7062363at2"/>
<dbReference type="RefSeq" id="WP_138155986.1">
    <property type="nucleotide sequence ID" value="NZ_CP039381.1"/>
</dbReference>
<evidence type="ECO:0000313" key="3">
    <source>
        <dbReference type="Proteomes" id="UP000301475"/>
    </source>
</evidence>
<evidence type="ECO:0000313" key="2">
    <source>
        <dbReference type="EMBL" id="QCT05879.1"/>
    </source>
</evidence>
<keyword evidence="3" id="KW-1185">Reference proteome</keyword>
<evidence type="ECO:0000256" key="1">
    <source>
        <dbReference type="SAM" id="Phobius"/>
    </source>
</evidence>
<sequence>MPKTKFQDVIFTIMMVILMVYAMICYNIAISMGGLSNQVFLMAFSEMPIMCAVAFVLEFLVVGRVVKNITFKTIDPAKTQPIFITLMISALTVCFMCPVMSFVASVLFNYSGADKIVSTWLQITVMNFPMAMFWQLCYAGPIVRKIFRTIFKKQLAKDK</sequence>
<feature type="transmembrane region" description="Helical" evidence="1">
    <location>
        <begin position="9"/>
        <end position="33"/>
    </location>
</feature>
<gene>
    <name evidence="2" type="ORF">E5Z56_00200</name>
</gene>
<protein>
    <submittedName>
        <fullName evidence="2">DUF2798 domain-containing protein</fullName>
    </submittedName>
</protein>
<keyword evidence="1" id="KW-0472">Membrane</keyword>
<proteinExistence type="predicted"/>
<reference evidence="2 3" key="1">
    <citation type="submission" date="2019-04" db="EMBL/GenBank/DDBJ databases">
        <authorList>
            <person name="Embree M."/>
            <person name="Gaffney J.R."/>
        </authorList>
    </citation>
    <scope>NUCLEOTIDE SEQUENCE [LARGE SCALE GENOMIC DNA]</scope>
    <source>
        <strain evidence="2 3">JE7A12</strain>
    </source>
</reference>
<accession>A0A4P8XV43</accession>
<dbReference type="KEGG" id="ruj:E5Z56_00200"/>
<dbReference type="Pfam" id="PF11391">
    <property type="entry name" value="DUF2798"/>
    <property type="match status" value="2"/>
</dbReference>
<dbReference type="EMBL" id="CP039381">
    <property type="protein sequence ID" value="QCT05879.1"/>
    <property type="molecule type" value="Genomic_DNA"/>
</dbReference>
<feature type="transmembrane region" description="Helical" evidence="1">
    <location>
        <begin position="39"/>
        <end position="61"/>
    </location>
</feature>
<keyword evidence="1" id="KW-0812">Transmembrane</keyword>
<feature type="transmembrane region" description="Helical" evidence="1">
    <location>
        <begin position="120"/>
        <end position="143"/>
    </location>
</feature>
<dbReference type="Proteomes" id="UP000301475">
    <property type="component" value="Chromosome"/>
</dbReference>
<name>A0A4P8XV43_9FIRM</name>